<dbReference type="Proteomes" id="UP001347796">
    <property type="component" value="Unassembled WGS sequence"/>
</dbReference>
<keyword evidence="3" id="KW-1185">Reference proteome</keyword>
<accession>A0AAN8PSU3</accession>
<dbReference type="AlphaFoldDB" id="A0AAN8PSU3"/>
<feature type="signal peptide" evidence="1">
    <location>
        <begin position="1"/>
        <end position="17"/>
    </location>
</feature>
<organism evidence="2 3">
    <name type="scientific">Patella caerulea</name>
    <name type="common">Rayed Mediterranean limpet</name>
    <dbReference type="NCBI Taxonomy" id="87958"/>
    <lineage>
        <taxon>Eukaryota</taxon>
        <taxon>Metazoa</taxon>
        <taxon>Spiralia</taxon>
        <taxon>Lophotrochozoa</taxon>
        <taxon>Mollusca</taxon>
        <taxon>Gastropoda</taxon>
        <taxon>Patellogastropoda</taxon>
        <taxon>Patelloidea</taxon>
        <taxon>Patellidae</taxon>
        <taxon>Patella</taxon>
    </lineage>
</organism>
<gene>
    <name evidence="2" type="ORF">SNE40_010438</name>
</gene>
<feature type="chain" id="PRO_5042970065" evidence="1">
    <location>
        <begin position="18"/>
        <end position="178"/>
    </location>
</feature>
<evidence type="ECO:0000313" key="3">
    <source>
        <dbReference type="Proteomes" id="UP001347796"/>
    </source>
</evidence>
<keyword evidence="1" id="KW-0732">Signal</keyword>
<sequence>MTHNWIFLTVIAPELLSVQLLIILERQAATQLPRGKYFSPFANLLETSSTVPTTNAISENDMAILDNFLRIKPSSSTMSLETILIRTRNKPSVWLETMSENEKDNILKQAMTFGHTYVTNFREQQKNIQKQIEERLAEKKLQFEENRLNIKLSVSKEITRYGGVWSVDEVDGSISNHN</sequence>
<protein>
    <submittedName>
        <fullName evidence="2">Uncharacterized protein</fullName>
    </submittedName>
</protein>
<comment type="caution">
    <text evidence="2">The sequence shown here is derived from an EMBL/GenBank/DDBJ whole genome shotgun (WGS) entry which is preliminary data.</text>
</comment>
<evidence type="ECO:0000256" key="1">
    <source>
        <dbReference type="SAM" id="SignalP"/>
    </source>
</evidence>
<proteinExistence type="predicted"/>
<evidence type="ECO:0000313" key="2">
    <source>
        <dbReference type="EMBL" id="KAK6182848.1"/>
    </source>
</evidence>
<reference evidence="2 3" key="1">
    <citation type="submission" date="2024-01" db="EMBL/GenBank/DDBJ databases">
        <title>The genome of the rayed Mediterranean limpet Patella caerulea (Linnaeus, 1758).</title>
        <authorList>
            <person name="Anh-Thu Weber A."/>
            <person name="Halstead-Nussloch G."/>
        </authorList>
    </citation>
    <scope>NUCLEOTIDE SEQUENCE [LARGE SCALE GENOMIC DNA]</scope>
    <source>
        <strain evidence="2">AATW-2023a</strain>
        <tissue evidence="2">Whole specimen</tissue>
    </source>
</reference>
<dbReference type="EMBL" id="JAZGQO010000007">
    <property type="protein sequence ID" value="KAK6182848.1"/>
    <property type="molecule type" value="Genomic_DNA"/>
</dbReference>
<name>A0AAN8PSU3_PATCE</name>